<evidence type="ECO:0000313" key="2">
    <source>
        <dbReference type="Proteomes" id="UP000033101"/>
    </source>
</evidence>
<dbReference type="KEGG" id="mhor:MSHOH_2500"/>
<organism evidence="1 2">
    <name type="scientific">Methanosarcina horonobensis HB-1 = JCM 15518</name>
    <dbReference type="NCBI Taxonomy" id="1434110"/>
    <lineage>
        <taxon>Archaea</taxon>
        <taxon>Methanobacteriati</taxon>
        <taxon>Methanobacteriota</taxon>
        <taxon>Stenosarchaea group</taxon>
        <taxon>Methanomicrobia</taxon>
        <taxon>Methanosarcinales</taxon>
        <taxon>Methanosarcinaceae</taxon>
        <taxon>Methanosarcina</taxon>
    </lineage>
</organism>
<sequence>MTFCAPLVIKRVSEKDKSLKSIDVRQKIRTIRSEEMVEDKGKTPIFCEKLCIVCKGARSGNSVCKSIQNLELKIFGKNGCIWGAARTKYYGVTPDKKLPEKLKK</sequence>
<gene>
    <name evidence="1" type="ORF">MSHOH_2500</name>
</gene>
<dbReference type="AlphaFoldDB" id="A0A0E3SH28"/>
<evidence type="ECO:0000313" key="1">
    <source>
        <dbReference type="EMBL" id="AKB78983.1"/>
    </source>
</evidence>
<name>A0A0E3SH28_9EURY</name>
<keyword evidence="2" id="KW-1185">Reference proteome</keyword>
<protein>
    <submittedName>
        <fullName evidence="1">Uncharacterized protein</fullName>
    </submittedName>
</protein>
<dbReference type="PATRIC" id="fig|1434110.4.peg.3217"/>
<proteinExistence type="predicted"/>
<accession>A0A0E3SH28</accession>
<dbReference type="HOGENOM" id="CLU_2243860_0_0_2"/>
<dbReference type="EMBL" id="CP009516">
    <property type="protein sequence ID" value="AKB78983.1"/>
    <property type="molecule type" value="Genomic_DNA"/>
</dbReference>
<dbReference type="RefSeq" id="WP_394297754.1">
    <property type="nucleotide sequence ID" value="NZ_CP009516.1"/>
</dbReference>
<reference evidence="1 2" key="1">
    <citation type="submission" date="2014-07" db="EMBL/GenBank/DDBJ databases">
        <title>Methanogenic archaea and the global carbon cycle.</title>
        <authorList>
            <person name="Henriksen J.R."/>
            <person name="Luke J."/>
            <person name="Reinhart S."/>
            <person name="Benedict M.N."/>
            <person name="Youngblut N.D."/>
            <person name="Metcalf M.E."/>
            <person name="Whitaker R.J."/>
            <person name="Metcalf W.W."/>
        </authorList>
    </citation>
    <scope>NUCLEOTIDE SEQUENCE [LARGE SCALE GENOMIC DNA]</scope>
    <source>
        <strain evidence="1 2">HB-1</strain>
    </source>
</reference>
<dbReference type="Proteomes" id="UP000033101">
    <property type="component" value="Chromosome"/>
</dbReference>
<dbReference type="GeneID" id="24831787"/>